<dbReference type="Gene3D" id="1.20.1050.10">
    <property type="match status" value="1"/>
</dbReference>
<name>A0A840A393_9CAUL</name>
<dbReference type="Gene3D" id="3.40.30.10">
    <property type="entry name" value="Glutaredoxin"/>
    <property type="match status" value="1"/>
</dbReference>
<dbReference type="CDD" id="cd00570">
    <property type="entry name" value="GST_N_family"/>
    <property type="match status" value="1"/>
</dbReference>
<gene>
    <name evidence="3" type="ORF">GGQ61_002708</name>
</gene>
<dbReference type="AlphaFoldDB" id="A0A840A393"/>
<dbReference type="InterPro" id="IPR036249">
    <property type="entry name" value="Thioredoxin-like_sf"/>
</dbReference>
<dbReference type="GO" id="GO:0005737">
    <property type="term" value="C:cytoplasm"/>
    <property type="evidence" value="ECO:0007669"/>
    <property type="project" value="TreeGrafter"/>
</dbReference>
<feature type="domain" description="GST C-terminal" evidence="2">
    <location>
        <begin position="83"/>
        <end position="214"/>
    </location>
</feature>
<dbReference type="InterPro" id="IPR004045">
    <property type="entry name" value="Glutathione_S-Trfase_N"/>
</dbReference>
<dbReference type="PANTHER" id="PTHR43968:SF6">
    <property type="entry name" value="GLUTATHIONE S-TRANSFERASE OMEGA"/>
    <property type="match status" value="1"/>
</dbReference>
<dbReference type="SUPFAM" id="SSF47616">
    <property type="entry name" value="GST C-terminal domain-like"/>
    <property type="match status" value="1"/>
</dbReference>
<dbReference type="RefSeq" id="WP_183773557.1">
    <property type="nucleotide sequence ID" value="NZ_JACIDK010000003.1"/>
</dbReference>
<reference evidence="3 4" key="1">
    <citation type="submission" date="2020-08" db="EMBL/GenBank/DDBJ databases">
        <title>Genomic Encyclopedia of Type Strains, Phase IV (KMG-IV): sequencing the most valuable type-strain genomes for metagenomic binning, comparative biology and taxonomic classification.</title>
        <authorList>
            <person name="Goeker M."/>
        </authorList>
    </citation>
    <scope>NUCLEOTIDE SEQUENCE [LARGE SCALE GENOMIC DNA]</scope>
    <source>
        <strain evidence="3 4">DSM 21793</strain>
    </source>
</reference>
<accession>A0A840A393</accession>
<keyword evidence="3" id="KW-0808">Transferase</keyword>
<dbReference type="InterPro" id="IPR036282">
    <property type="entry name" value="Glutathione-S-Trfase_C_sf"/>
</dbReference>
<comment type="caution">
    <text evidence="3">The sequence shown here is derived from an EMBL/GenBank/DDBJ whole genome shotgun (WGS) entry which is preliminary data.</text>
</comment>
<keyword evidence="4" id="KW-1185">Reference proteome</keyword>
<dbReference type="PROSITE" id="PS50404">
    <property type="entry name" value="GST_NTER"/>
    <property type="match status" value="1"/>
</dbReference>
<evidence type="ECO:0000313" key="4">
    <source>
        <dbReference type="Proteomes" id="UP000530564"/>
    </source>
</evidence>
<dbReference type="SFLD" id="SFLDS00019">
    <property type="entry name" value="Glutathione_Transferase_(cytos"/>
    <property type="match status" value="1"/>
</dbReference>
<dbReference type="GO" id="GO:0016740">
    <property type="term" value="F:transferase activity"/>
    <property type="evidence" value="ECO:0007669"/>
    <property type="project" value="UniProtKB-KW"/>
</dbReference>
<dbReference type="Proteomes" id="UP000530564">
    <property type="component" value="Unassembled WGS sequence"/>
</dbReference>
<dbReference type="PANTHER" id="PTHR43968">
    <property type="match status" value="1"/>
</dbReference>
<dbReference type="CDD" id="cd00299">
    <property type="entry name" value="GST_C_family"/>
    <property type="match status" value="1"/>
</dbReference>
<organism evidence="3 4">
    <name type="scientific">Phenylobacterium haematophilum</name>
    <dbReference type="NCBI Taxonomy" id="98513"/>
    <lineage>
        <taxon>Bacteria</taxon>
        <taxon>Pseudomonadati</taxon>
        <taxon>Pseudomonadota</taxon>
        <taxon>Alphaproteobacteria</taxon>
        <taxon>Caulobacterales</taxon>
        <taxon>Caulobacteraceae</taxon>
        <taxon>Phenylobacterium</taxon>
    </lineage>
</organism>
<dbReference type="SUPFAM" id="SSF52833">
    <property type="entry name" value="Thioredoxin-like"/>
    <property type="match status" value="1"/>
</dbReference>
<dbReference type="InterPro" id="IPR040079">
    <property type="entry name" value="Glutathione_S-Trfase"/>
</dbReference>
<sequence length="236" mass="25679">MPKLYSGDLSPYSARVRMQIYAKGITDIELERPADFGMPSFRQRLPIGRIPVLDIDGDLMPESDVIAEYIEEVYPQPSLLGATPRETAHIRTLARIGDVYLMNNMFMLGPQSRAESRDQGIVDLLGGQVVRNVKALDKMIGTDGHAACGRLTLADCALVPALFLIENVLPGTGVENPVPKAANVAAWWAAIQTNEHAAKVLAELHRGLEERRELIRSGAFAKMMAAAKAAMDAAEA</sequence>
<dbReference type="PROSITE" id="PS50405">
    <property type="entry name" value="GST_CTER"/>
    <property type="match status" value="1"/>
</dbReference>
<protein>
    <submittedName>
        <fullName evidence="3">Glutathione S-transferase</fullName>
    </submittedName>
</protein>
<evidence type="ECO:0000259" key="2">
    <source>
        <dbReference type="PROSITE" id="PS50405"/>
    </source>
</evidence>
<proteinExistence type="predicted"/>
<feature type="domain" description="GST N-terminal" evidence="1">
    <location>
        <begin position="1"/>
        <end position="78"/>
    </location>
</feature>
<dbReference type="EMBL" id="JACIDK010000003">
    <property type="protein sequence ID" value="MBB3891980.1"/>
    <property type="molecule type" value="Genomic_DNA"/>
</dbReference>
<evidence type="ECO:0000313" key="3">
    <source>
        <dbReference type="EMBL" id="MBB3891980.1"/>
    </source>
</evidence>
<dbReference type="InterPro" id="IPR050983">
    <property type="entry name" value="GST_Omega/HSP26"/>
</dbReference>
<dbReference type="InterPro" id="IPR010987">
    <property type="entry name" value="Glutathione-S-Trfase_C-like"/>
</dbReference>
<evidence type="ECO:0000259" key="1">
    <source>
        <dbReference type="PROSITE" id="PS50404"/>
    </source>
</evidence>
<dbReference type="Pfam" id="PF13417">
    <property type="entry name" value="GST_N_3"/>
    <property type="match status" value="1"/>
</dbReference>
<dbReference type="Pfam" id="PF13410">
    <property type="entry name" value="GST_C_2"/>
    <property type="match status" value="1"/>
</dbReference>